<sequence length="114" mass="13070">MSFLDKATVEGSKQYYKVSDKARPYSFKDYGFTETKSGNFQLARPLDTNPQNKQSPKLKITVAKDLKTLKMSITTANGLKSLNIFNGDQHAEKRDQFKYIMADMIHYGCFEEVK</sequence>
<organism evidence="1 2">
    <name type="scientific">Vagococcus fluvialis</name>
    <dbReference type="NCBI Taxonomy" id="2738"/>
    <lineage>
        <taxon>Bacteria</taxon>
        <taxon>Bacillati</taxon>
        <taxon>Bacillota</taxon>
        <taxon>Bacilli</taxon>
        <taxon>Lactobacillales</taxon>
        <taxon>Enterococcaceae</taxon>
        <taxon>Vagococcus</taxon>
    </lineage>
</organism>
<protein>
    <submittedName>
        <fullName evidence="1">Cysteine desulfurase</fullName>
    </submittedName>
</protein>
<comment type="caution">
    <text evidence="1">The sequence shown here is derived from an EMBL/GenBank/DDBJ whole genome shotgun (WGS) entry which is preliminary data.</text>
</comment>
<dbReference type="EMBL" id="NGJX01000018">
    <property type="protein sequence ID" value="RST98810.1"/>
    <property type="molecule type" value="Genomic_DNA"/>
</dbReference>
<gene>
    <name evidence="1" type="ORF">CBF32_12505</name>
</gene>
<dbReference type="RefSeq" id="WP_114288618.1">
    <property type="nucleotide sequence ID" value="NZ_CP081461.1"/>
</dbReference>
<dbReference type="Proteomes" id="UP000288197">
    <property type="component" value="Unassembled WGS sequence"/>
</dbReference>
<keyword evidence="2" id="KW-1185">Reference proteome</keyword>
<accession>A0A369B3J4</accession>
<dbReference type="InterPro" id="IPR014965">
    <property type="entry name" value="Amino_acid_metab_prot_put"/>
</dbReference>
<dbReference type="Gene3D" id="3.30.1820.10">
    <property type="entry name" value="Lp2179-like"/>
    <property type="match status" value="1"/>
</dbReference>
<name>A0A369B3J4_9ENTE</name>
<dbReference type="SUPFAM" id="SSF160800">
    <property type="entry name" value="Lp2179-like"/>
    <property type="match status" value="1"/>
</dbReference>
<evidence type="ECO:0000313" key="2">
    <source>
        <dbReference type="Proteomes" id="UP000288197"/>
    </source>
</evidence>
<reference evidence="1 2" key="1">
    <citation type="submission" date="2017-05" db="EMBL/GenBank/DDBJ databases">
        <title>Vagococcus spp. assemblies.</title>
        <authorList>
            <person name="Gulvik C.A."/>
        </authorList>
    </citation>
    <scope>NUCLEOTIDE SEQUENCE [LARGE SCALE GENOMIC DNA]</scope>
    <source>
        <strain evidence="1 2">NCFB 2497</strain>
    </source>
</reference>
<proteinExistence type="predicted"/>
<dbReference type="InterPro" id="IPR035942">
    <property type="entry name" value="Lp2179-like_sf"/>
</dbReference>
<dbReference type="Pfam" id="PF08866">
    <property type="entry name" value="DUF1831"/>
    <property type="match status" value="1"/>
</dbReference>
<evidence type="ECO:0000313" key="1">
    <source>
        <dbReference type="EMBL" id="RST98810.1"/>
    </source>
</evidence>
<dbReference type="OrthoDB" id="2166222at2"/>
<dbReference type="AlphaFoldDB" id="A0A369B3J4"/>
<dbReference type="GeneID" id="63145316"/>